<gene>
    <name evidence="6" type="primary">ybaK</name>
    <name evidence="6" type="ORF">IAA60_05335</name>
</gene>
<evidence type="ECO:0000256" key="3">
    <source>
        <dbReference type="ARBA" id="ARBA00023239"/>
    </source>
</evidence>
<evidence type="ECO:0000256" key="2">
    <source>
        <dbReference type="ARBA" id="ARBA00022917"/>
    </source>
</evidence>
<evidence type="ECO:0000259" key="5">
    <source>
        <dbReference type="Pfam" id="PF04073"/>
    </source>
</evidence>
<evidence type="ECO:0000313" key="7">
    <source>
        <dbReference type="Proteomes" id="UP000824165"/>
    </source>
</evidence>
<keyword evidence="2 4" id="KW-0648">Protein biosynthesis</keyword>
<evidence type="ECO:0000313" key="6">
    <source>
        <dbReference type="EMBL" id="HIT85313.1"/>
    </source>
</evidence>
<organism evidence="6 7">
    <name type="scientific">Candidatus Ornithomonoglobus intestinigallinarum</name>
    <dbReference type="NCBI Taxonomy" id="2840894"/>
    <lineage>
        <taxon>Bacteria</taxon>
        <taxon>Bacillati</taxon>
        <taxon>Bacillota</taxon>
        <taxon>Clostridia</taxon>
        <taxon>Candidatus Ornithomonoglobus</taxon>
    </lineage>
</organism>
<name>A0A9D1H303_9FIRM</name>
<evidence type="ECO:0000256" key="1">
    <source>
        <dbReference type="ARBA" id="ARBA00009798"/>
    </source>
</evidence>
<dbReference type="GO" id="GO:0016829">
    <property type="term" value="F:lyase activity"/>
    <property type="evidence" value="ECO:0007669"/>
    <property type="project" value="UniProtKB-KW"/>
</dbReference>
<keyword evidence="3 4" id="KW-0456">Lyase</keyword>
<dbReference type="InterPro" id="IPR036754">
    <property type="entry name" value="YbaK/aa-tRNA-synt-asso_dom_sf"/>
</dbReference>
<dbReference type="Proteomes" id="UP000824165">
    <property type="component" value="Unassembled WGS sequence"/>
</dbReference>
<dbReference type="InterPro" id="IPR007214">
    <property type="entry name" value="YbaK/aa-tRNA-synth-assoc-dom"/>
</dbReference>
<accession>A0A9D1H303</accession>
<evidence type="ECO:0000256" key="4">
    <source>
        <dbReference type="PIRNR" id="PIRNR006181"/>
    </source>
</evidence>
<comment type="caution">
    <text evidence="6">The sequence shown here is derived from an EMBL/GenBank/DDBJ whole genome shotgun (WGS) entry which is preliminary data.</text>
</comment>
<reference evidence="6" key="1">
    <citation type="submission" date="2020-10" db="EMBL/GenBank/DDBJ databases">
        <authorList>
            <person name="Gilroy R."/>
        </authorList>
    </citation>
    <scope>NUCLEOTIDE SEQUENCE</scope>
    <source>
        <strain evidence="6">CHK181-108</strain>
    </source>
</reference>
<comment type="similarity">
    <text evidence="1 4">Belongs to the prolyl-tRNA editing family. YbaK/EbsC subfamily.</text>
</comment>
<dbReference type="PIRSF" id="PIRSF006181">
    <property type="entry name" value="EbsC_YbaK"/>
    <property type="match status" value="1"/>
</dbReference>
<dbReference type="Pfam" id="PF04073">
    <property type="entry name" value="tRNA_edit"/>
    <property type="match status" value="1"/>
</dbReference>
<dbReference type="Gene3D" id="3.90.960.10">
    <property type="entry name" value="YbaK/aminoacyl-tRNA synthetase-associated domain"/>
    <property type="match status" value="1"/>
</dbReference>
<dbReference type="PANTHER" id="PTHR30411">
    <property type="entry name" value="CYTOPLASMIC PROTEIN"/>
    <property type="match status" value="1"/>
</dbReference>
<dbReference type="CDD" id="cd00002">
    <property type="entry name" value="YbaK_deacylase"/>
    <property type="match status" value="1"/>
</dbReference>
<dbReference type="GO" id="GO:0002161">
    <property type="term" value="F:aminoacyl-tRNA deacylase activity"/>
    <property type="evidence" value="ECO:0007669"/>
    <property type="project" value="InterPro"/>
</dbReference>
<dbReference type="EMBL" id="DVLU01000051">
    <property type="protein sequence ID" value="HIT85313.1"/>
    <property type="molecule type" value="Genomic_DNA"/>
</dbReference>
<dbReference type="InterPro" id="IPR004369">
    <property type="entry name" value="Prolyl-tRNA_editing_YbaK/EbsC"/>
</dbReference>
<dbReference type="SUPFAM" id="SSF55826">
    <property type="entry name" value="YbaK/ProRS associated domain"/>
    <property type="match status" value="1"/>
</dbReference>
<proteinExistence type="inferred from homology"/>
<reference evidence="6" key="2">
    <citation type="journal article" date="2021" name="PeerJ">
        <title>Extensive microbial diversity within the chicken gut microbiome revealed by metagenomics and culture.</title>
        <authorList>
            <person name="Gilroy R."/>
            <person name="Ravi A."/>
            <person name="Getino M."/>
            <person name="Pursley I."/>
            <person name="Horton D.L."/>
            <person name="Alikhan N.F."/>
            <person name="Baker D."/>
            <person name="Gharbi K."/>
            <person name="Hall N."/>
            <person name="Watson M."/>
            <person name="Adriaenssens E.M."/>
            <person name="Foster-Nyarko E."/>
            <person name="Jarju S."/>
            <person name="Secka A."/>
            <person name="Antonio M."/>
            <person name="Oren A."/>
            <person name="Chaudhuri R.R."/>
            <person name="La Ragione R."/>
            <person name="Hildebrand F."/>
            <person name="Pallen M.J."/>
        </authorList>
    </citation>
    <scope>NUCLEOTIDE SEQUENCE</scope>
    <source>
        <strain evidence="6">CHK181-108</strain>
    </source>
</reference>
<feature type="domain" description="YbaK/aminoacyl-tRNA synthetase-associated" evidence="5">
    <location>
        <begin position="41"/>
        <end position="154"/>
    </location>
</feature>
<dbReference type="EC" id="4.2.-.-" evidence="4"/>
<dbReference type="PANTHER" id="PTHR30411:SF0">
    <property type="entry name" value="CYS-TRNA(PRO)_CYS-TRNA(CYS) DEACYLASE YBAK"/>
    <property type="match status" value="1"/>
</dbReference>
<dbReference type="AlphaFoldDB" id="A0A9D1H303"/>
<protein>
    <recommendedName>
        <fullName evidence="4">Cys-tRNA(Pro)/Cys-tRNA(Cys) deacylase</fullName>
        <ecNumber evidence="4">4.2.-.-</ecNumber>
    </recommendedName>
</protein>
<dbReference type="GO" id="GO:0006412">
    <property type="term" value="P:translation"/>
    <property type="evidence" value="ECO:0007669"/>
    <property type="project" value="UniProtKB-KW"/>
</dbReference>
<dbReference type="NCBIfam" id="TIGR00011">
    <property type="entry name" value="YbaK_EbsC"/>
    <property type="match status" value="1"/>
</dbReference>
<sequence>MAKKQKRAAQTNALRMIAAAKLPHEVIEYETDGEIGDNFGERTAEKTGVPKAQSFKTLVVRGDKNGIAAACIPCDRELDLKKFARVTHDKKSELIHVKELLDLTGYARGSVSPVGMKKKYPTIISKTALDFDTIVISGGMCGVAVRMSPGDIQKMTDCKFEDIIKDE</sequence>